<keyword evidence="5" id="KW-1133">Transmembrane helix</keyword>
<evidence type="ECO:0000256" key="2">
    <source>
        <dbReference type="ARBA" id="ARBA00023043"/>
    </source>
</evidence>
<evidence type="ECO:0000256" key="4">
    <source>
        <dbReference type="SAM" id="MobiDB-lite"/>
    </source>
</evidence>
<dbReference type="PROSITE" id="PS50088">
    <property type="entry name" value="ANK_REPEAT"/>
    <property type="match status" value="3"/>
</dbReference>
<dbReference type="PROSITE" id="PS50297">
    <property type="entry name" value="ANK_REP_REGION"/>
    <property type="match status" value="3"/>
</dbReference>
<evidence type="ECO:0000259" key="6">
    <source>
        <dbReference type="Pfam" id="PF12937"/>
    </source>
</evidence>
<keyword evidence="8" id="KW-1185">Reference proteome</keyword>
<organism evidence="7 8">
    <name type="scientific">Phytophthora aleatoria</name>
    <dbReference type="NCBI Taxonomy" id="2496075"/>
    <lineage>
        <taxon>Eukaryota</taxon>
        <taxon>Sar</taxon>
        <taxon>Stramenopiles</taxon>
        <taxon>Oomycota</taxon>
        <taxon>Peronosporomycetes</taxon>
        <taxon>Peronosporales</taxon>
        <taxon>Peronosporaceae</taxon>
        <taxon>Phytophthora</taxon>
    </lineage>
</organism>
<evidence type="ECO:0000313" key="7">
    <source>
        <dbReference type="EMBL" id="KAG6949023.1"/>
    </source>
</evidence>
<dbReference type="PANTHER" id="PTHR24126">
    <property type="entry name" value="ANKYRIN REPEAT, PH AND SEC7 DOMAIN CONTAINING PROTEIN SECG-RELATED"/>
    <property type="match status" value="1"/>
</dbReference>
<dbReference type="EMBL" id="JAENGY010001474">
    <property type="protein sequence ID" value="KAG6949023.1"/>
    <property type="molecule type" value="Genomic_DNA"/>
</dbReference>
<keyword evidence="5" id="KW-0812">Transmembrane</keyword>
<protein>
    <recommendedName>
        <fullName evidence="6">F-box domain-containing protein</fullName>
    </recommendedName>
</protein>
<name>A0A8J5IGN6_9STRA</name>
<dbReference type="InterPro" id="IPR001810">
    <property type="entry name" value="F-box_dom"/>
</dbReference>
<comment type="caution">
    <text evidence="7">The sequence shown here is derived from an EMBL/GenBank/DDBJ whole genome shotgun (WGS) entry which is preliminary data.</text>
</comment>
<evidence type="ECO:0000256" key="1">
    <source>
        <dbReference type="ARBA" id="ARBA00022737"/>
    </source>
</evidence>
<feature type="transmembrane region" description="Helical" evidence="5">
    <location>
        <begin position="309"/>
        <end position="336"/>
    </location>
</feature>
<keyword evidence="1" id="KW-0677">Repeat</keyword>
<reference evidence="7" key="1">
    <citation type="submission" date="2021-01" db="EMBL/GenBank/DDBJ databases">
        <title>Phytophthora aleatoria, a newly-described species from Pinus radiata is distinct from Phytophthora cactorum isolates based on comparative genomics.</title>
        <authorList>
            <person name="Mcdougal R."/>
            <person name="Panda P."/>
            <person name="Williams N."/>
            <person name="Studholme D.J."/>
        </authorList>
    </citation>
    <scope>NUCLEOTIDE SEQUENCE</scope>
    <source>
        <strain evidence="7">NZFS 4037</strain>
    </source>
</reference>
<dbReference type="SMART" id="SM00248">
    <property type="entry name" value="ANK"/>
    <property type="match status" value="4"/>
</dbReference>
<accession>A0A8J5IGN6</accession>
<keyword evidence="2 3" id="KW-0040">ANK repeat</keyword>
<feature type="repeat" description="ANK" evidence="3">
    <location>
        <begin position="170"/>
        <end position="202"/>
    </location>
</feature>
<feature type="repeat" description="ANK" evidence="3">
    <location>
        <begin position="137"/>
        <end position="169"/>
    </location>
</feature>
<proteinExistence type="predicted"/>
<feature type="domain" description="F-box" evidence="6">
    <location>
        <begin position="255"/>
        <end position="288"/>
    </location>
</feature>
<keyword evidence="5" id="KW-0472">Membrane</keyword>
<dbReference type="Pfam" id="PF00023">
    <property type="entry name" value="Ank"/>
    <property type="match status" value="1"/>
</dbReference>
<feature type="compositionally biased region" description="Basic residues" evidence="4">
    <location>
        <begin position="41"/>
        <end position="51"/>
    </location>
</feature>
<dbReference type="InterPro" id="IPR002110">
    <property type="entry name" value="Ankyrin_rpt"/>
</dbReference>
<sequence length="535" mass="60171">MAAMGSRMAVDCEMWPSTSADRKAARRVKLVQGPETVSSKLSKKKDKTKRRQKEDAAHQLTSLLRIESDQLNEQLLIASEKGKQRAVFLLLHQGVDKDRCRGLHGYSPAHHAAARGHLDVLQLLLDFGWSVDVRNDALETPLHLACFDGHVHVAEFLLDRGADINARTRDEETPLFYAARKGQYRTVRLLVRRECDLGAKNCYGDVAEEEARDAKTLAEFAPGNEDLERASIAETQRGAPNDVGEYVLSQRLRERVLSFLDLKSLGYASQVSYRWHRAADSSSLWKNLGVSRWGLLLNATMGMGTVPQMALLGTVAACFYAVPTVPLMTLMSVILLRGEIYDLIGLRAMMVFIAGCVFVIIVIANADAIGYEKHVTSREDEFSDKFNSLYCKVKGYDVCTDEENFDKLLRSPKNETPTLKTEEYVWKYCRSLPGNSYELTFLSSCNTTDATDNWCRNSRLGLPVNDSSPFAANPGTYELYQTEWPKRLRFDTLLLGSLCACGLQQPNSQGQETSEKFDLVEQKWLKGWQSKQRLI</sequence>
<feature type="repeat" description="ANK" evidence="3">
    <location>
        <begin position="104"/>
        <end position="136"/>
    </location>
</feature>
<gene>
    <name evidence="7" type="ORF">JG688_00014809</name>
</gene>
<evidence type="ECO:0000313" key="8">
    <source>
        <dbReference type="Proteomes" id="UP000709295"/>
    </source>
</evidence>
<dbReference type="PANTHER" id="PTHR24126:SF14">
    <property type="entry name" value="ANK_REP_REGION DOMAIN-CONTAINING PROTEIN"/>
    <property type="match status" value="1"/>
</dbReference>
<feature type="region of interest" description="Disordered" evidence="4">
    <location>
        <begin position="16"/>
        <end position="57"/>
    </location>
</feature>
<dbReference type="Pfam" id="PF12937">
    <property type="entry name" value="F-box-like"/>
    <property type="match status" value="1"/>
</dbReference>
<dbReference type="AlphaFoldDB" id="A0A8J5IGN6"/>
<feature type="transmembrane region" description="Helical" evidence="5">
    <location>
        <begin position="348"/>
        <end position="366"/>
    </location>
</feature>
<evidence type="ECO:0000256" key="3">
    <source>
        <dbReference type="PROSITE-ProRule" id="PRU00023"/>
    </source>
</evidence>
<dbReference type="Proteomes" id="UP000709295">
    <property type="component" value="Unassembled WGS sequence"/>
</dbReference>
<evidence type="ECO:0000256" key="5">
    <source>
        <dbReference type="SAM" id="Phobius"/>
    </source>
</evidence>
<dbReference type="Pfam" id="PF12796">
    <property type="entry name" value="Ank_2"/>
    <property type="match status" value="1"/>
</dbReference>